<organism evidence="1 2">
    <name type="scientific">Gryllotalpicola koreensis</name>
    <dbReference type="NCBI Taxonomy" id="993086"/>
    <lineage>
        <taxon>Bacteria</taxon>
        <taxon>Bacillati</taxon>
        <taxon>Actinomycetota</taxon>
        <taxon>Actinomycetes</taxon>
        <taxon>Micrococcales</taxon>
        <taxon>Microbacteriaceae</taxon>
        <taxon>Gryllotalpicola</taxon>
    </lineage>
</organism>
<evidence type="ECO:0000313" key="2">
    <source>
        <dbReference type="Proteomes" id="UP001501079"/>
    </source>
</evidence>
<keyword evidence="2" id="KW-1185">Reference proteome</keyword>
<dbReference type="Proteomes" id="UP001501079">
    <property type="component" value="Unassembled WGS sequence"/>
</dbReference>
<gene>
    <name evidence="1" type="ORF">GCM10022287_32030</name>
</gene>
<protein>
    <recommendedName>
        <fullName evidence="3">DUF559 domain-containing protein</fullName>
    </recommendedName>
</protein>
<dbReference type="EMBL" id="BAABBW010000005">
    <property type="protein sequence ID" value="GAA4179542.1"/>
    <property type="molecule type" value="Genomic_DNA"/>
</dbReference>
<dbReference type="InterPro" id="IPR011335">
    <property type="entry name" value="Restrct_endonuc-II-like"/>
</dbReference>
<evidence type="ECO:0000313" key="1">
    <source>
        <dbReference type="EMBL" id="GAA4179542.1"/>
    </source>
</evidence>
<accession>A0ABP8A827</accession>
<reference evidence="2" key="1">
    <citation type="journal article" date="2019" name="Int. J. Syst. Evol. Microbiol.">
        <title>The Global Catalogue of Microorganisms (GCM) 10K type strain sequencing project: providing services to taxonomists for standard genome sequencing and annotation.</title>
        <authorList>
            <consortium name="The Broad Institute Genomics Platform"/>
            <consortium name="The Broad Institute Genome Sequencing Center for Infectious Disease"/>
            <person name="Wu L."/>
            <person name="Ma J."/>
        </authorList>
    </citation>
    <scope>NUCLEOTIDE SEQUENCE [LARGE SCALE GENOMIC DNA]</scope>
    <source>
        <strain evidence="2">JCM 17591</strain>
    </source>
</reference>
<comment type="caution">
    <text evidence="1">The sequence shown here is derived from an EMBL/GenBank/DDBJ whole genome shotgun (WGS) entry which is preliminary data.</text>
</comment>
<name>A0ABP8A827_9MICO</name>
<dbReference type="SUPFAM" id="SSF52980">
    <property type="entry name" value="Restriction endonuclease-like"/>
    <property type="match status" value="1"/>
</dbReference>
<proteinExistence type="predicted"/>
<evidence type="ECO:0008006" key="3">
    <source>
        <dbReference type="Google" id="ProtNLM"/>
    </source>
</evidence>
<sequence length="311" mass="34875">MRTGDRDAHGMSRERLMRGNDVEHPFWGVSSAGLDLATIEGLSLAFRPLMRPNDAISHTSAALLFGAPLPQAEPPLLPLHVTSIGTRAHRGPNLVGHEWNESLQLDVIRGIRVVAPADMWCQLSTMLSREDFVAVGDFLVSGVPAEGRNVRTVPCCNIAELRDAVRRHGRRAGARKLAWAIERVRVGVDSRPETILRLLLVAAGLPEPLVNDPVRVADGKSYKPDLKHKLWRTLYEYEGLLHLRSPKQWRFDTWRYQQFEAVGWKVIRVNADHLFVDPVGFLRFVYATLHRRAHELGVAPPSSGPRWLVSA</sequence>